<sequence length="65" mass="7642">MYCPEAHLDIYCAYGAHAELCSLFICQHKDYNLKHTSRQESEGLAVHSSLRRHWFLMQCRLNSVE</sequence>
<accession>K5VD11</accession>
<protein>
    <submittedName>
        <fullName evidence="1">Uncharacterized protein</fullName>
    </submittedName>
</protein>
<proteinExistence type="predicted"/>
<dbReference type="EMBL" id="JH930594">
    <property type="protein sequence ID" value="EKM49008.1"/>
    <property type="molecule type" value="Genomic_DNA"/>
</dbReference>
<gene>
    <name evidence="1" type="ORF">PHACADRAFT_265905</name>
</gene>
<dbReference type="InParanoid" id="K5VD11"/>
<dbReference type="Proteomes" id="UP000008370">
    <property type="component" value="Unassembled WGS sequence"/>
</dbReference>
<keyword evidence="2" id="KW-1185">Reference proteome</keyword>
<name>K5VD11_PHACS</name>
<evidence type="ECO:0000313" key="2">
    <source>
        <dbReference type="Proteomes" id="UP000008370"/>
    </source>
</evidence>
<dbReference type="RefSeq" id="XP_007402439.1">
    <property type="nucleotide sequence ID" value="XM_007402377.1"/>
</dbReference>
<dbReference type="AlphaFoldDB" id="K5VD11"/>
<dbReference type="HOGENOM" id="CLU_2850426_0_0_1"/>
<reference evidence="1 2" key="1">
    <citation type="journal article" date="2012" name="BMC Genomics">
        <title>Comparative genomics of the white-rot fungi, Phanerochaete carnosa and P. chrysosporium, to elucidate the genetic basis of the distinct wood types they colonize.</title>
        <authorList>
            <person name="Suzuki H."/>
            <person name="MacDonald J."/>
            <person name="Syed K."/>
            <person name="Salamov A."/>
            <person name="Hori C."/>
            <person name="Aerts A."/>
            <person name="Henrissat B."/>
            <person name="Wiebenga A."/>
            <person name="vanKuyk P.A."/>
            <person name="Barry K."/>
            <person name="Lindquist E."/>
            <person name="LaButti K."/>
            <person name="Lapidus A."/>
            <person name="Lucas S."/>
            <person name="Coutinho P."/>
            <person name="Gong Y."/>
            <person name="Samejima M."/>
            <person name="Mahadevan R."/>
            <person name="Abou-Zaid M."/>
            <person name="de Vries R.P."/>
            <person name="Igarashi K."/>
            <person name="Yadav J.S."/>
            <person name="Grigoriev I.V."/>
            <person name="Master E.R."/>
        </authorList>
    </citation>
    <scope>NUCLEOTIDE SEQUENCE [LARGE SCALE GENOMIC DNA]</scope>
    <source>
        <strain evidence="1 2">HHB-10118-sp</strain>
    </source>
</reference>
<dbReference type="GeneID" id="18919241"/>
<dbReference type="KEGG" id="pco:PHACADRAFT_265905"/>
<organism evidence="1 2">
    <name type="scientific">Phanerochaete carnosa (strain HHB-10118-sp)</name>
    <name type="common">White-rot fungus</name>
    <name type="synonym">Peniophora carnosa</name>
    <dbReference type="NCBI Taxonomy" id="650164"/>
    <lineage>
        <taxon>Eukaryota</taxon>
        <taxon>Fungi</taxon>
        <taxon>Dikarya</taxon>
        <taxon>Basidiomycota</taxon>
        <taxon>Agaricomycotina</taxon>
        <taxon>Agaricomycetes</taxon>
        <taxon>Polyporales</taxon>
        <taxon>Phanerochaetaceae</taxon>
        <taxon>Phanerochaete</taxon>
    </lineage>
</organism>
<evidence type="ECO:0000313" key="1">
    <source>
        <dbReference type="EMBL" id="EKM49008.1"/>
    </source>
</evidence>